<accession>A0A4Y2DBR0</accession>
<sequence length="100" mass="11674">MIWAGILGDHLLGPYLLPDRLPNGSKYLDFLQHVLPDLLQRIETTVRQNMWFMYNGAPADFSIVVRNHLDATYPSKLTFRRLILILIYSLNRNVLFCIKN</sequence>
<name>A0A4Y2DBR0_ARAVE</name>
<dbReference type="InterPro" id="IPR036397">
    <property type="entry name" value="RNaseH_sf"/>
</dbReference>
<dbReference type="PANTHER" id="PTHR47326">
    <property type="entry name" value="TRANSPOSABLE ELEMENT TC3 TRANSPOSASE-LIKE PROTEIN"/>
    <property type="match status" value="1"/>
</dbReference>
<proteinExistence type="predicted"/>
<evidence type="ECO:0000313" key="2">
    <source>
        <dbReference type="Proteomes" id="UP000499080"/>
    </source>
</evidence>
<gene>
    <name evidence="1" type="ORF">AVEN_167324_1</name>
</gene>
<organism evidence="1 2">
    <name type="scientific">Araneus ventricosus</name>
    <name type="common">Orbweaver spider</name>
    <name type="synonym">Epeira ventricosa</name>
    <dbReference type="NCBI Taxonomy" id="182803"/>
    <lineage>
        <taxon>Eukaryota</taxon>
        <taxon>Metazoa</taxon>
        <taxon>Ecdysozoa</taxon>
        <taxon>Arthropoda</taxon>
        <taxon>Chelicerata</taxon>
        <taxon>Arachnida</taxon>
        <taxon>Araneae</taxon>
        <taxon>Araneomorphae</taxon>
        <taxon>Entelegynae</taxon>
        <taxon>Araneoidea</taxon>
        <taxon>Araneidae</taxon>
        <taxon>Araneus</taxon>
    </lineage>
</organism>
<dbReference type="OrthoDB" id="6436917at2759"/>
<dbReference type="GO" id="GO:0003676">
    <property type="term" value="F:nucleic acid binding"/>
    <property type="evidence" value="ECO:0007669"/>
    <property type="project" value="InterPro"/>
</dbReference>
<dbReference type="EMBL" id="BGPR01000340">
    <property type="protein sequence ID" value="GBM14242.1"/>
    <property type="molecule type" value="Genomic_DNA"/>
</dbReference>
<evidence type="ECO:0000313" key="1">
    <source>
        <dbReference type="EMBL" id="GBM14242.1"/>
    </source>
</evidence>
<dbReference type="PANTHER" id="PTHR47326:SF1">
    <property type="entry name" value="HTH PSQ-TYPE DOMAIN-CONTAINING PROTEIN"/>
    <property type="match status" value="1"/>
</dbReference>
<dbReference type="Gene3D" id="3.30.420.10">
    <property type="entry name" value="Ribonuclease H-like superfamily/Ribonuclease H"/>
    <property type="match status" value="1"/>
</dbReference>
<protein>
    <submittedName>
        <fullName evidence="1">Uncharacterized protein</fullName>
    </submittedName>
</protein>
<comment type="caution">
    <text evidence="1">The sequence shown here is derived from an EMBL/GenBank/DDBJ whole genome shotgun (WGS) entry which is preliminary data.</text>
</comment>
<dbReference type="AlphaFoldDB" id="A0A4Y2DBR0"/>
<reference evidence="1 2" key="1">
    <citation type="journal article" date="2019" name="Sci. Rep.">
        <title>Orb-weaving spider Araneus ventricosus genome elucidates the spidroin gene catalogue.</title>
        <authorList>
            <person name="Kono N."/>
            <person name="Nakamura H."/>
            <person name="Ohtoshi R."/>
            <person name="Moran D.A.P."/>
            <person name="Shinohara A."/>
            <person name="Yoshida Y."/>
            <person name="Fujiwara M."/>
            <person name="Mori M."/>
            <person name="Tomita M."/>
            <person name="Arakawa K."/>
        </authorList>
    </citation>
    <scope>NUCLEOTIDE SEQUENCE [LARGE SCALE GENOMIC DNA]</scope>
</reference>
<keyword evidence="2" id="KW-1185">Reference proteome</keyword>
<dbReference type="Proteomes" id="UP000499080">
    <property type="component" value="Unassembled WGS sequence"/>
</dbReference>